<evidence type="ECO:0000256" key="1">
    <source>
        <dbReference type="ARBA" id="ARBA00004123"/>
    </source>
</evidence>
<dbReference type="SMR" id="A0A916E7P6"/>
<keyword evidence="5 6" id="KW-0539">Nucleus</keyword>
<sequence>MQHHAQAIDLSKAPTMEEVLNGRLHLRQRSFNSENRILQDDITEKFNKRDKSYRESRTYSQQTPLQTFHWSSQDLPQDFRSNEENIFKFGSESTVTMDEIYNNGTGNRGNNLSKKIYTIPYSLHFNHNTLPVTTNPFSENRFSCLENELQTWFLDESNFTDKSKDYISSLFPISIDEENKNVINKNVMQNRNETEGKILANNFDHTNKIDILDSEYRIIKKLAEKQQHSVKESLAAESLVTLQTSKEENELLQSSKDQRMQNKKNGKTKQKAHNEQNQADKENHHDLNTKNMLPDQLLYDMFIKSGLTMEDVLKFKEDSYRNQKIDDTILNPAAISMQIPTTVNMPTQLQAPVPVPNPFQSPAPINPVKIKLPKTKPANVSGYRSKPAPILPGTIIPYHPYLNQEDDAETNTQMNDIQEKHQRPGYSYASMIGQAIMTSPEKKLALAEIYSWISKTYPYYRMNDIGWKNSIRHNLSLYSAFIRVPNEGATRSLWMINPEEEQCFVNGVYHYSKRPPGSNRNLRRKPKNTSTKLSVDNENLNSVVQATSTTANDTIMPTAASGTMNPVKYFTNQYNIQSYKFPKEVLSDTSD</sequence>
<dbReference type="EMBL" id="CAGKOT010000023">
    <property type="protein sequence ID" value="CAB5367260.1"/>
    <property type="molecule type" value="Genomic_DNA"/>
</dbReference>
<keyword evidence="2" id="KW-0805">Transcription regulation</keyword>
<dbReference type="CDD" id="cd00059">
    <property type="entry name" value="FH_FOX"/>
    <property type="match status" value="1"/>
</dbReference>
<dbReference type="PANTHER" id="PTHR45881">
    <property type="entry name" value="CHECKPOINT SUPPRESSOR 1-LIKE, ISOFORM A-RELATED"/>
    <property type="match status" value="1"/>
</dbReference>
<name>A0A916E7P6_9GLOM</name>
<evidence type="ECO:0000313" key="9">
    <source>
        <dbReference type="EMBL" id="CAB5367260.1"/>
    </source>
</evidence>
<dbReference type="FunFam" id="1.10.10.10:FF:000135">
    <property type="entry name" value="forkhead box protein G1"/>
    <property type="match status" value="1"/>
</dbReference>
<dbReference type="PANTHER" id="PTHR45881:SF1">
    <property type="entry name" value="FORK HEAD PROTEIN HOMOLOG 2"/>
    <property type="match status" value="1"/>
</dbReference>
<feature type="DNA-binding region" description="Fork-head" evidence="6">
    <location>
        <begin position="423"/>
        <end position="514"/>
    </location>
</feature>
<dbReference type="PRINTS" id="PR00053">
    <property type="entry name" value="FORKHEAD"/>
</dbReference>
<gene>
    <name evidence="9" type="ORF">CHRIB12_LOCUS11243</name>
</gene>
<dbReference type="AlphaFoldDB" id="A0A916E7P6"/>
<accession>A0A916E7P6</accession>
<evidence type="ECO:0000256" key="3">
    <source>
        <dbReference type="ARBA" id="ARBA00023125"/>
    </source>
</evidence>
<comment type="subcellular location">
    <subcellularLocation>
        <location evidence="1 6">Nucleus</location>
    </subcellularLocation>
</comment>
<dbReference type="OrthoDB" id="5954824at2759"/>
<comment type="caution">
    <text evidence="9">The sequence shown here is derived from an EMBL/GenBank/DDBJ whole genome shotgun (WGS) entry which is preliminary data.</text>
</comment>
<dbReference type="Gene3D" id="1.10.10.10">
    <property type="entry name" value="Winged helix-like DNA-binding domain superfamily/Winged helix DNA-binding domain"/>
    <property type="match status" value="1"/>
</dbReference>
<evidence type="ECO:0000256" key="2">
    <source>
        <dbReference type="ARBA" id="ARBA00023015"/>
    </source>
</evidence>
<dbReference type="VEuPathDB" id="FungiDB:RhiirFUN_019728"/>
<feature type="domain" description="Fork-head" evidence="8">
    <location>
        <begin position="423"/>
        <end position="514"/>
    </location>
</feature>
<dbReference type="GO" id="GO:0005634">
    <property type="term" value="C:nucleus"/>
    <property type="evidence" value="ECO:0007669"/>
    <property type="project" value="UniProtKB-SubCell"/>
</dbReference>
<dbReference type="Pfam" id="PF00250">
    <property type="entry name" value="Forkhead"/>
    <property type="match status" value="1"/>
</dbReference>
<feature type="region of interest" description="Disordered" evidence="7">
    <location>
        <begin position="515"/>
        <end position="538"/>
    </location>
</feature>
<proteinExistence type="predicted"/>
<feature type="compositionally biased region" description="Basic residues" evidence="7">
    <location>
        <begin position="261"/>
        <end position="271"/>
    </location>
</feature>
<dbReference type="InterPro" id="IPR001766">
    <property type="entry name" value="Fork_head_dom"/>
</dbReference>
<keyword evidence="4" id="KW-0804">Transcription</keyword>
<dbReference type="GO" id="GO:0000981">
    <property type="term" value="F:DNA-binding transcription factor activity, RNA polymerase II-specific"/>
    <property type="evidence" value="ECO:0007669"/>
    <property type="project" value="TreeGrafter"/>
</dbReference>
<evidence type="ECO:0000259" key="8">
    <source>
        <dbReference type="PROSITE" id="PS50039"/>
    </source>
</evidence>
<protein>
    <recommendedName>
        <fullName evidence="8">Fork-head domain-containing protein</fullName>
    </recommendedName>
</protein>
<dbReference type="SUPFAM" id="SSF46785">
    <property type="entry name" value="Winged helix' DNA-binding domain"/>
    <property type="match status" value="1"/>
</dbReference>
<dbReference type="Proteomes" id="UP000684084">
    <property type="component" value="Unassembled WGS sequence"/>
</dbReference>
<dbReference type="GO" id="GO:0000978">
    <property type="term" value="F:RNA polymerase II cis-regulatory region sequence-specific DNA binding"/>
    <property type="evidence" value="ECO:0007669"/>
    <property type="project" value="TreeGrafter"/>
</dbReference>
<evidence type="ECO:0000256" key="5">
    <source>
        <dbReference type="ARBA" id="ARBA00023242"/>
    </source>
</evidence>
<reference evidence="9" key="1">
    <citation type="submission" date="2020-05" db="EMBL/GenBank/DDBJ databases">
        <authorList>
            <person name="Rincon C."/>
            <person name="Sanders R I."/>
            <person name="Robbins C."/>
            <person name="Chaturvedi A."/>
        </authorList>
    </citation>
    <scope>NUCLEOTIDE SEQUENCE</scope>
    <source>
        <strain evidence="9">CHB12</strain>
    </source>
</reference>
<dbReference type="PROSITE" id="PS50039">
    <property type="entry name" value="FORK_HEAD_3"/>
    <property type="match status" value="1"/>
</dbReference>
<feature type="compositionally biased region" description="Polar residues" evidence="7">
    <location>
        <begin position="528"/>
        <end position="538"/>
    </location>
</feature>
<dbReference type="InterPro" id="IPR030456">
    <property type="entry name" value="TF_fork_head_CS_2"/>
</dbReference>
<dbReference type="InterPro" id="IPR036390">
    <property type="entry name" value="WH_DNA-bd_sf"/>
</dbReference>
<feature type="region of interest" description="Disordered" evidence="7">
    <location>
        <begin position="248"/>
        <end position="290"/>
    </location>
</feature>
<keyword evidence="3 6" id="KW-0238">DNA-binding</keyword>
<dbReference type="PROSITE" id="PS00658">
    <property type="entry name" value="FORK_HEAD_2"/>
    <property type="match status" value="1"/>
</dbReference>
<evidence type="ECO:0000313" key="10">
    <source>
        <dbReference type="Proteomes" id="UP000684084"/>
    </source>
</evidence>
<organism evidence="9 10">
    <name type="scientific">Rhizophagus irregularis</name>
    <dbReference type="NCBI Taxonomy" id="588596"/>
    <lineage>
        <taxon>Eukaryota</taxon>
        <taxon>Fungi</taxon>
        <taxon>Fungi incertae sedis</taxon>
        <taxon>Mucoromycota</taxon>
        <taxon>Glomeromycotina</taxon>
        <taxon>Glomeromycetes</taxon>
        <taxon>Glomerales</taxon>
        <taxon>Glomeraceae</taxon>
        <taxon>Rhizophagus</taxon>
    </lineage>
</organism>
<feature type="compositionally biased region" description="Basic and acidic residues" evidence="7">
    <location>
        <begin position="272"/>
        <end position="288"/>
    </location>
</feature>
<dbReference type="InterPro" id="IPR036388">
    <property type="entry name" value="WH-like_DNA-bd_sf"/>
</dbReference>
<evidence type="ECO:0000256" key="7">
    <source>
        <dbReference type="SAM" id="MobiDB-lite"/>
    </source>
</evidence>
<dbReference type="SMART" id="SM00339">
    <property type="entry name" value="FH"/>
    <property type="match status" value="1"/>
</dbReference>
<evidence type="ECO:0000256" key="6">
    <source>
        <dbReference type="PROSITE-ProRule" id="PRU00089"/>
    </source>
</evidence>
<evidence type="ECO:0000256" key="4">
    <source>
        <dbReference type="ARBA" id="ARBA00023163"/>
    </source>
</evidence>